<dbReference type="Gene3D" id="1.25.40.300">
    <property type="entry name" value="Putative secreted effector protein"/>
    <property type="match status" value="1"/>
</dbReference>
<evidence type="ECO:0000256" key="1">
    <source>
        <dbReference type="SAM" id="Coils"/>
    </source>
</evidence>
<accession>A0A765T3Y5</accession>
<reference evidence="2" key="1">
    <citation type="journal article" date="2018" name="Genome Biol.">
        <title>SKESA: strategic k-mer extension for scrupulous assemblies.</title>
        <authorList>
            <person name="Souvorov A."/>
            <person name="Agarwala R."/>
            <person name="Lipman D.J."/>
        </authorList>
    </citation>
    <scope>NUCLEOTIDE SEQUENCE [LARGE SCALE GENOMIC DNA]</scope>
    <source>
        <strain evidence="2">1839</strain>
    </source>
</reference>
<evidence type="ECO:0000313" key="2">
    <source>
        <dbReference type="EMBL" id="HAG5770456.1"/>
    </source>
</evidence>
<proteinExistence type="predicted"/>
<feature type="coiled-coil region" evidence="1">
    <location>
        <begin position="440"/>
        <end position="467"/>
    </location>
</feature>
<name>A0A765T3Y5_ECOLX</name>
<reference evidence="2" key="2">
    <citation type="submission" date="2020-02" db="EMBL/GenBank/DDBJ databases">
        <authorList>
            <consortium name="NCBI Pathogen Detection Project"/>
        </authorList>
    </citation>
    <scope>NUCLEOTIDE SEQUENCE</scope>
    <source>
        <strain evidence="2">1839</strain>
    </source>
</reference>
<evidence type="ECO:0008006" key="3">
    <source>
        <dbReference type="Google" id="ProtNLM"/>
    </source>
</evidence>
<protein>
    <recommendedName>
        <fullName evidence="3">DNA-binding protein</fullName>
    </recommendedName>
</protein>
<organism evidence="2">
    <name type="scientific">Escherichia coli</name>
    <dbReference type="NCBI Taxonomy" id="562"/>
    <lineage>
        <taxon>Bacteria</taxon>
        <taxon>Pseudomonadati</taxon>
        <taxon>Pseudomonadota</taxon>
        <taxon>Gammaproteobacteria</taxon>
        <taxon>Enterobacterales</taxon>
        <taxon>Enterobacteriaceae</taxon>
        <taxon>Escherichia</taxon>
    </lineage>
</organism>
<gene>
    <name evidence="2" type="ORF">GGB84_002112</name>
</gene>
<dbReference type="AlphaFoldDB" id="A0A765T3Y5"/>
<keyword evidence="1" id="KW-0175">Coiled coil</keyword>
<sequence>MGSFNTSVSNNYPGILNADNLLLNKKDLNTLQTGINHLASIAGGQNNTGNIRSPKAFLEFLVWVFTLGHVNFNEIRHEAGKKMMANVTATNHFKDDNGDEIMQFYTINSEVNGSGLSEVIIEIKFDASSYDGIPRGHTAIIHQQPDGSSIRYEGNSFERKDNSSLLLIANKVFEYYQRDINNQTAIEINNLNKNGEDEVIYKEIADNILNRMSPQIECGHLLVIPYLNDEILPHLLNEKDGILKKINDIEYHGISEGTSKEEINDEINRVKITLSHILIDYLDNAKVDLSPVLISMLEDFSDLPYINDVKILEWCFNKSLKYMNDESKIKYACEMVNKIDCGREQPKIAGLLLSILSKDAYRNNESIHDLIWGEVIKNVDVFELSSQEKFNLIQVCFNNAKSLFKTIPASVLTNSIFLNDFFINNSNMFSWYFPQLLEQYKLCKSELDKIEVHIDDLEKNKTGIQNKSHYWQFFNQLSLDELTLRKCLMLTILKSNCDISMFIDEEQLNAFNYPENLRDTIQKYGWKK</sequence>
<dbReference type="EMBL" id="DAAYTU010000010">
    <property type="protein sequence ID" value="HAG5770456.1"/>
    <property type="molecule type" value="Genomic_DNA"/>
</dbReference>
<comment type="caution">
    <text evidence="2">The sequence shown here is derived from an EMBL/GenBank/DDBJ whole genome shotgun (WGS) entry which is preliminary data.</text>
</comment>